<dbReference type="eggNOG" id="COG0618">
    <property type="taxonomic scope" value="Bacteria"/>
</dbReference>
<dbReference type="PANTHER" id="PTHR47618:SF1">
    <property type="entry name" value="BIFUNCTIONAL OLIGORIBONUCLEASE AND PAP PHOSPHATASE NRNA"/>
    <property type="match status" value="1"/>
</dbReference>
<proteinExistence type="predicted"/>
<dbReference type="GO" id="GO:0003676">
    <property type="term" value="F:nucleic acid binding"/>
    <property type="evidence" value="ECO:0007669"/>
    <property type="project" value="InterPro"/>
</dbReference>
<dbReference type="SUPFAM" id="SSF64182">
    <property type="entry name" value="DHH phosphoesterases"/>
    <property type="match status" value="1"/>
</dbReference>
<feature type="domain" description="DHHA1" evidence="2">
    <location>
        <begin position="232"/>
        <end position="295"/>
    </location>
</feature>
<name>Q1IIT6_KORVE</name>
<organism evidence="3 4">
    <name type="scientific">Koribacter versatilis (strain Ellin345)</name>
    <dbReference type="NCBI Taxonomy" id="204669"/>
    <lineage>
        <taxon>Bacteria</taxon>
        <taxon>Pseudomonadati</taxon>
        <taxon>Acidobacteriota</taxon>
        <taxon>Terriglobia</taxon>
        <taxon>Terriglobales</taxon>
        <taxon>Candidatus Korobacteraceae</taxon>
        <taxon>Candidatus Korobacter</taxon>
    </lineage>
</organism>
<dbReference type="InterPro" id="IPR001667">
    <property type="entry name" value="DDH_dom"/>
</dbReference>
<dbReference type="STRING" id="204669.Acid345_4214"/>
<evidence type="ECO:0000259" key="2">
    <source>
        <dbReference type="Pfam" id="PF02272"/>
    </source>
</evidence>
<reference evidence="3 4" key="1">
    <citation type="journal article" date="2009" name="Appl. Environ. Microbiol.">
        <title>Three genomes from the phylum Acidobacteria provide insight into the lifestyles of these microorganisms in soils.</title>
        <authorList>
            <person name="Ward N.L."/>
            <person name="Challacombe J.F."/>
            <person name="Janssen P.H."/>
            <person name="Henrissat B."/>
            <person name="Coutinho P.M."/>
            <person name="Wu M."/>
            <person name="Xie G."/>
            <person name="Haft D.H."/>
            <person name="Sait M."/>
            <person name="Badger J."/>
            <person name="Barabote R.D."/>
            <person name="Bradley B."/>
            <person name="Brettin T.S."/>
            <person name="Brinkac L.M."/>
            <person name="Bruce D."/>
            <person name="Creasy T."/>
            <person name="Daugherty S.C."/>
            <person name="Davidsen T.M."/>
            <person name="DeBoy R.T."/>
            <person name="Detter J.C."/>
            <person name="Dodson R.J."/>
            <person name="Durkin A.S."/>
            <person name="Ganapathy A."/>
            <person name="Gwinn-Giglio M."/>
            <person name="Han C.S."/>
            <person name="Khouri H."/>
            <person name="Kiss H."/>
            <person name="Kothari S.P."/>
            <person name="Madupu R."/>
            <person name="Nelson K.E."/>
            <person name="Nelson W.C."/>
            <person name="Paulsen I."/>
            <person name="Penn K."/>
            <person name="Ren Q."/>
            <person name="Rosovitz M.J."/>
            <person name="Selengut J.D."/>
            <person name="Shrivastava S."/>
            <person name="Sullivan S.A."/>
            <person name="Tapia R."/>
            <person name="Thompson L.S."/>
            <person name="Watkins K.L."/>
            <person name="Yang Q."/>
            <person name="Yu C."/>
            <person name="Zafar N."/>
            <person name="Zhou L."/>
            <person name="Kuske C.R."/>
        </authorList>
    </citation>
    <scope>NUCLEOTIDE SEQUENCE [LARGE SCALE GENOMIC DNA]</scope>
    <source>
        <strain evidence="3 4">Ellin345</strain>
    </source>
</reference>
<evidence type="ECO:0000313" key="4">
    <source>
        <dbReference type="Proteomes" id="UP000002432"/>
    </source>
</evidence>
<gene>
    <name evidence="3" type="ordered locus">Acid345_4214</name>
</gene>
<dbReference type="KEGG" id="aba:Acid345_4214"/>
<keyword evidence="4" id="KW-1185">Reference proteome</keyword>
<dbReference type="Pfam" id="PF02272">
    <property type="entry name" value="DHHA1"/>
    <property type="match status" value="1"/>
</dbReference>
<dbReference type="HOGENOM" id="CLU_039720_0_0_0"/>
<dbReference type="Proteomes" id="UP000002432">
    <property type="component" value="Chromosome"/>
</dbReference>
<evidence type="ECO:0000259" key="1">
    <source>
        <dbReference type="Pfam" id="PF01368"/>
    </source>
</evidence>
<dbReference type="PANTHER" id="PTHR47618">
    <property type="entry name" value="BIFUNCTIONAL OLIGORIBONUCLEASE AND PAP PHOSPHATASE NRNA"/>
    <property type="match status" value="1"/>
</dbReference>
<dbReference type="EMBL" id="CP000360">
    <property type="protein sequence ID" value="ABF43214.1"/>
    <property type="molecule type" value="Genomic_DNA"/>
</dbReference>
<evidence type="ECO:0000313" key="3">
    <source>
        <dbReference type="EMBL" id="ABF43214.1"/>
    </source>
</evidence>
<dbReference type="Pfam" id="PF01368">
    <property type="entry name" value="DHH"/>
    <property type="match status" value="1"/>
</dbReference>
<dbReference type="InterPro" id="IPR003156">
    <property type="entry name" value="DHHA1_dom"/>
</dbReference>
<dbReference type="AlphaFoldDB" id="Q1IIT6"/>
<protein>
    <submittedName>
        <fullName evidence="3">Phosphoesterase, RecJ-like protein</fullName>
    </submittedName>
</protein>
<dbReference type="EnsemblBacteria" id="ABF43214">
    <property type="protein sequence ID" value="ABF43214"/>
    <property type="gene ID" value="Acid345_4214"/>
</dbReference>
<feature type="domain" description="DDH" evidence="1">
    <location>
        <begin position="15"/>
        <end position="151"/>
    </location>
</feature>
<dbReference type="Gene3D" id="3.90.1640.10">
    <property type="entry name" value="inorganic pyrophosphatase (n-terminal core)"/>
    <property type="match status" value="1"/>
</dbReference>
<accession>Q1IIT6</accession>
<dbReference type="Gene3D" id="3.10.310.30">
    <property type="match status" value="1"/>
</dbReference>
<sequence length="318" mass="34988">MIDEVLNQIGRRQKFLLTSHARPDGDAVGSVLACGEILRSMGKQADVVLSDGVPYIYKPLPFSETVVVSPTVSADYDAAIILECDSVHRTRIEGLERHYLINIDHHSTARPFAHVNWIDPSACATAEMIFRLAREASVKISPEVATCLYTAVLTDTGSFCFNGTTERTFALAQELVRAGAEPSRIAQNVYFANPYSKMRLLGSALSNLHRDGELAWMFISRDEMDRTDAVDEDTEGLVNYALAIEGIEVALFFREQADGRYRVSLRSKGRINVASVAERFGGGGHECASGCAMEGPLSVATERILMQFRLLDGKLLVH</sequence>
<dbReference type="InterPro" id="IPR051319">
    <property type="entry name" value="Oligoribo/pAp-PDE_c-di-AMP_PDE"/>
</dbReference>
<dbReference type="OrthoDB" id="9803668at2"/>
<dbReference type="InterPro" id="IPR038763">
    <property type="entry name" value="DHH_sf"/>
</dbReference>
<dbReference type="RefSeq" id="WP_011525013.1">
    <property type="nucleotide sequence ID" value="NC_008009.1"/>
</dbReference>